<dbReference type="EMBL" id="AGNL01013531">
    <property type="protein sequence ID" value="EJK67199.1"/>
    <property type="molecule type" value="Genomic_DNA"/>
</dbReference>
<keyword evidence="3" id="KW-1185">Reference proteome</keyword>
<feature type="region of interest" description="Disordered" evidence="1">
    <location>
        <begin position="121"/>
        <end position="158"/>
    </location>
</feature>
<evidence type="ECO:0000256" key="1">
    <source>
        <dbReference type="SAM" id="MobiDB-lite"/>
    </source>
</evidence>
<feature type="non-terminal residue" evidence="2">
    <location>
        <position position="1"/>
    </location>
</feature>
<feature type="compositionally biased region" description="Low complexity" evidence="1">
    <location>
        <begin position="127"/>
        <end position="140"/>
    </location>
</feature>
<evidence type="ECO:0000313" key="2">
    <source>
        <dbReference type="EMBL" id="EJK67199.1"/>
    </source>
</evidence>
<feature type="region of interest" description="Disordered" evidence="1">
    <location>
        <begin position="60"/>
        <end position="91"/>
    </location>
</feature>
<dbReference type="AlphaFoldDB" id="K0SQH1"/>
<organism evidence="2 3">
    <name type="scientific">Thalassiosira oceanica</name>
    <name type="common">Marine diatom</name>
    <dbReference type="NCBI Taxonomy" id="159749"/>
    <lineage>
        <taxon>Eukaryota</taxon>
        <taxon>Sar</taxon>
        <taxon>Stramenopiles</taxon>
        <taxon>Ochrophyta</taxon>
        <taxon>Bacillariophyta</taxon>
        <taxon>Coscinodiscophyceae</taxon>
        <taxon>Thalassiosirophycidae</taxon>
        <taxon>Thalassiosirales</taxon>
        <taxon>Thalassiosiraceae</taxon>
        <taxon>Thalassiosira</taxon>
    </lineage>
</organism>
<dbReference type="Proteomes" id="UP000266841">
    <property type="component" value="Unassembled WGS sequence"/>
</dbReference>
<evidence type="ECO:0000313" key="3">
    <source>
        <dbReference type="Proteomes" id="UP000266841"/>
    </source>
</evidence>
<comment type="caution">
    <text evidence="2">The sequence shown here is derived from an EMBL/GenBank/DDBJ whole genome shotgun (WGS) entry which is preliminary data.</text>
</comment>
<proteinExistence type="predicted"/>
<accession>K0SQH1</accession>
<feature type="region of interest" description="Disordered" evidence="1">
    <location>
        <begin position="1"/>
        <end position="48"/>
    </location>
</feature>
<protein>
    <submittedName>
        <fullName evidence="2">Uncharacterized protein</fullName>
    </submittedName>
</protein>
<reference evidence="2 3" key="1">
    <citation type="journal article" date="2012" name="Genome Biol.">
        <title>Genome and low-iron response of an oceanic diatom adapted to chronic iron limitation.</title>
        <authorList>
            <person name="Lommer M."/>
            <person name="Specht M."/>
            <person name="Roy A.S."/>
            <person name="Kraemer L."/>
            <person name="Andreson R."/>
            <person name="Gutowska M.A."/>
            <person name="Wolf J."/>
            <person name="Bergner S.V."/>
            <person name="Schilhabel M.B."/>
            <person name="Klostermeier U.C."/>
            <person name="Beiko R.G."/>
            <person name="Rosenstiel P."/>
            <person name="Hippler M."/>
            <person name="Laroche J."/>
        </authorList>
    </citation>
    <scope>NUCLEOTIDE SEQUENCE [LARGE SCALE GENOMIC DNA]</scope>
    <source>
        <strain evidence="2 3">CCMP1005</strain>
    </source>
</reference>
<gene>
    <name evidence="2" type="ORF">THAOC_11800</name>
</gene>
<feature type="compositionally biased region" description="Basic and acidic residues" evidence="1">
    <location>
        <begin position="32"/>
        <end position="42"/>
    </location>
</feature>
<name>K0SQH1_THAOC</name>
<feature type="compositionally biased region" description="Basic and acidic residues" evidence="1">
    <location>
        <begin position="1"/>
        <end position="12"/>
    </location>
</feature>
<sequence length="320" mass="33917">GPRRPGQEEANARRVQGVEEVGIAEGRGGARSGERDRHRPESESEAVVAAAASAVVRVVEGAGSVVDDEPRAPEEAGPDEDVEGDGRRGGDGAAVVPLHYLSDSVCVSPCENCDLAGDPSKLGSFCQRRSSGRRQAAPGRRPAKRQQIGPPPESQRQVEGNIAAENAAREVEAPGWVRTTAGRLILLLIFAWIPPAAAFRSLPKPSKTVQNKNLLPSVRRAFGGRKGMLTCAVGAPWSPGRRRTHLPGWERSIAGIDFLSGSPPRKSREGSAPCVLTAVGPVETRECPPHPAHTPAYYGHRASTLRPATCDDRERCPAGG</sequence>